<name>A0A6C0BLZ4_9ZZZZ</name>
<dbReference type="EMBL" id="MN739182">
    <property type="protein sequence ID" value="QHS92599.1"/>
    <property type="molecule type" value="Genomic_DNA"/>
</dbReference>
<accession>A0A6C0BLZ4</accession>
<dbReference type="Pfam" id="PF04851">
    <property type="entry name" value="ResIII"/>
    <property type="match status" value="1"/>
</dbReference>
<dbReference type="GO" id="GO:0005524">
    <property type="term" value="F:ATP binding"/>
    <property type="evidence" value="ECO:0007669"/>
    <property type="project" value="InterPro"/>
</dbReference>
<dbReference type="InterPro" id="IPR014001">
    <property type="entry name" value="Helicase_ATP-bd"/>
</dbReference>
<dbReference type="Gene3D" id="3.40.50.300">
    <property type="entry name" value="P-loop containing nucleotide triphosphate hydrolases"/>
    <property type="match status" value="1"/>
</dbReference>
<proteinExistence type="predicted"/>
<reference evidence="2" key="1">
    <citation type="journal article" date="2020" name="Nature">
        <title>Giant virus diversity and host interactions through global metagenomics.</title>
        <authorList>
            <person name="Schulz F."/>
            <person name="Roux S."/>
            <person name="Paez-Espino D."/>
            <person name="Jungbluth S."/>
            <person name="Walsh D.A."/>
            <person name="Denef V.J."/>
            <person name="McMahon K.D."/>
            <person name="Konstantinidis K.T."/>
            <person name="Eloe-Fadrosh E.A."/>
            <person name="Kyrpides N.C."/>
            <person name="Woyke T."/>
        </authorList>
    </citation>
    <scope>NUCLEOTIDE SEQUENCE</scope>
    <source>
        <strain evidence="2">GVMAG-M-3300014204-73</strain>
    </source>
</reference>
<dbReference type="SMART" id="SM00487">
    <property type="entry name" value="DEXDc"/>
    <property type="match status" value="1"/>
</dbReference>
<protein>
    <recommendedName>
        <fullName evidence="1">Helicase ATP-binding domain-containing protein</fullName>
    </recommendedName>
</protein>
<dbReference type="GO" id="GO:0016787">
    <property type="term" value="F:hydrolase activity"/>
    <property type="evidence" value="ECO:0007669"/>
    <property type="project" value="InterPro"/>
</dbReference>
<dbReference type="InterPro" id="IPR006935">
    <property type="entry name" value="Helicase/UvrB_N"/>
</dbReference>
<organism evidence="2">
    <name type="scientific">viral metagenome</name>
    <dbReference type="NCBI Taxonomy" id="1070528"/>
    <lineage>
        <taxon>unclassified sequences</taxon>
        <taxon>metagenomes</taxon>
        <taxon>organismal metagenomes</taxon>
    </lineage>
</organism>
<dbReference type="PROSITE" id="PS51192">
    <property type="entry name" value="HELICASE_ATP_BIND_1"/>
    <property type="match status" value="1"/>
</dbReference>
<dbReference type="SUPFAM" id="SSF52540">
    <property type="entry name" value="P-loop containing nucleoside triphosphate hydrolases"/>
    <property type="match status" value="1"/>
</dbReference>
<evidence type="ECO:0000259" key="1">
    <source>
        <dbReference type="PROSITE" id="PS51192"/>
    </source>
</evidence>
<dbReference type="InterPro" id="IPR027417">
    <property type="entry name" value="P-loop_NTPase"/>
</dbReference>
<dbReference type="GO" id="GO:0003677">
    <property type="term" value="F:DNA binding"/>
    <property type="evidence" value="ECO:0007669"/>
    <property type="project" value="InterPro"/>
</dbReference>
<sequence>MLKFKHLNPGQLFSKIITDDGSHPNAGRQGFLFETITIILIVTKCLVKLDYTEMRIGQIGNHEKLRDFMKLLIENVHLGNNPADVILKQTDDITVFISIKYRNNLLPKDTDANIIKTQVQEQAPNEKYKIGLIVKNKSDITDHKYTKNDVNEHVHREINDNGLMFDEPDVIHALGIFCDRFREIMNVNSLIELINREYLLDGRKQLIPKLHQKLAFLQFKKNIKFPIHILAHKQRSGKSITLLLMCKYLLQNGRHKILIMTPVPANIEDYIDAIRKYVDFKHINYLTQDQFNHVPNDFIGLVFCSVQYLKTNKEIKKKRLAVLSFDVMIVDEAHLGSSTTKTKKGIIENNLDKDVMEVREYVKQVIFATATPTKPIRFYQIPPSLIYHWDLEDEAYMKKINREPLKELVAGMIHTHSPLFVNCYCDETLDRDYTRYPTQVLMKYLYPDSLRKQIEKNLLKDKLGCSSICKSHLHKLITVRAAHKASSGFGNMFVGYPNEIHTDSYITF</sequence>
<dbReference type="AlphaFoldDB" id="A0A6C0BLZ4"/>
<evidence type="ECO:0000313" key="2">
    <source>
        <dbReference type="EMBL" id="QHS92599.1"/>
    </source>
</evidence>
<feature type="domain" description="Helicase ATP-binding" evidence="1">
    <location>
        <begin position="219"/>
        <end position="377"/>
    </location>
</feature>